<accession>A0A8S1IKA6</accession>
<protein>
    <recommendedName>
        <fullName evidence="6">Acid phosphatase</fullName>
    </recommendedName>
</protein>
<evidence type="ECO:0000313" key="5">
    <source>
        <dbReference type="Proteomes" id="UP000708148"/>
    </source>
</evidence>
<comment type="similarity">
    <text evidence="1">Belongs to the histidine acid phosphatase family.</text>
</comment>
<dbReference type="Pfam" id="PF00328">
    <property type="entry name" value="His_Phos_2"/>
    <property type="match status" value="1"/>
</dbReference>
<keyword evidence="5" id="KW-1185">Reference proteome</keyword>
<dbReference type="PROSITE" id="PS00778">
    <property type="entry name" value="HIS_ACID_PHOSPHAT_2"/>
    <property type="match status" value="1"/>
</dbReference>
<proteinExistence type="inferred from homology"/>
<evidence type="ECO:0000256" key="1">
    <source>
        <dbReference type="ARBA" id="ARBA00005375"/>
    </source>
</evidence>
<keyword evidence="3" id="KW-1133">Transmembrane helix</keyword>
<dbReference type="CDD" id="cd07061">
    <property type="entry name" value="HP_HAP_like"/>
    <property type="match status" value="1"/>
</dbReference>
<evidence type="ECO:0000256" key="3">
    <source>
        <dbReference type="SAM" id="Phobius"/>
    </source>
</evidence>
<dbReference type="Gene3D" id="3.40.50.1240">
    <property type="entry name" value="Phosphoglycerate mutase-like"/>
    <property type="match status" value="1"/>
</dbReference>
<dbReference type="PANTHER" id="PTHR11567:SF110">
    <property type="entry name" value="2-PHOSPHOXYLOSE PHOSPHATASE 1"/>
    <property type="match status" value="1"/>
</dbReference>
<organism evidence="4 5">
    <name type="scientific">Ostreobium quekettii</name>
    <dbReference type="NCBI Taxonomy" id="121088"/>
    <lineage>
        <taxon>Eukaryota</taxon>
        <taxon>Viridiplantae</taxon>
        <taxon>Chlorophyta</taxon>
        <taxon>core chlorophytes</taxon>
        <taxon>Ulvophyceae</taxon>
        <taxon>TCBD clade</taxon>
        <taxon>Bryopsidales</taxon>
        <taxon>Ostreobineae</taxon>
        <taxon>Ostreobiaceae</taxon>
        <taxon>Ostreobium</taxon>
    </lineage>
</organism>
<comment type="caution">
    <text evidence="4">The sequence shown here is derived from an EMBL/GenBank/DDBJ whole genome shotgun (WGS) entry which is preliminary data.</text>
</comment>
<reference evidence="4" key="1">
    <citation type="submission" date="2020-12" db="EMBL/GenBank/DDBJ databases">
        <authorList>
            <person name="Iha C."/>
        </authorList>
    </citation>
    <scope>NUCLEOTIDE SEQUENCE</scope>
</reference>
<evidence type="ECO:0000313" key="4">
    <source>
        <dbReference type="EMBL" id="CAD7695125.1"/>
    </source>
</evidence>
<keyword evidence="3" id="KW-0812">Transmembrane</keyword>
<evidence type="ECO:0008006" key="6">
    <source>
        <dbReference type="Google" id="ProtNLM"/>
    </source>
</evidence>
<dbReference type="InterPro" id="IPR033379">
    <property type="entry name" value="Acid_Pase_AS"/>
</dbReference>
<name>A0A8S1IKA6_9CHLO</name>
<dbReference type="InterPro" id="IPR000560">
    <property type="entry name" value="His_Pase_clade-2"/>
</dbReference>
<gene>
    <name evidence="4" type="ORF">OSTQU699_LOCUS486</name>
</gene>
<dbReference type="PANTHER" id="PTHR11567">
    <property type="entry name" value="ACID PHOSPHATASE-RELATED"/>
    <property type="match status" value="1"/>
</dbReference>
<dbReference type="AlphaFoldDB" id="A0A8S1IKA6"/>
<dbReference type="InterPro" id="IPR050645">
    <property type="entry name" value="Histidine_acid_phosphatase"/>
</dbReference>
<evidence type="ECO:0000256" key="2">
    <source>
        <dbReference type="ARBA" id="ARBA00022801"/>
    </source>
</evidence>
<dbReference type="SUPFAM" id="SSF53254">
    <property type="entry name" value="Phosphoglycerate mutase-like"/>
    <property type="match status" value="1"/>
</dbReference>
<keyword evidence="3" id="KW-0472">Membrane</keyword>
<feature type="transmembrane region" description="Helical" evidence="3">
    <location>
        <begin position="32"/>
        <end position="49"/>
    </location>
</feature>
<dbReference type="GO" id="GO:0016791">
    <property type="term" value="F:phosphatase activity"/>
    <property type="evidence" value="ECO:0007669"/>
    <property type="project" value="TreeGrafter"/>
</dbReference>
<dbReference type="EMBL" id="CAJHUC010000309">
    <property type="protein sequence ID" value="CAD7695125.1"/>
    <property type="molecule type" value="Genomic_DNA"/>
</dbReference>
<sequence>MRHSYKTLKDGDVLGHGGTEAPSRRKLWKRSIVAVLAVVAFVLLLYVAAPPANDDRHHAIEKEGDRLLFVAVLHRHGARTGLHHFTFENFTWPWKFGALTPEGMRMGFEMGQKLRTDYWPHLSSGSSKLDINVTSTDYPRTIDTVHSLLVGLFLEGGNEADVVQGNCSCRPEFGGKAAPVDCIGKCLGLDSVPTHLPPVKVLNASNIEASLLRQHDVCKEYQTWKLEWNKSEEYKTALKDFSKQIDFVKQVVDDERLCADDPANETMGGNASTWCDNITLYGVEMVWDSAVCALAEGMDYPSPTNHTDLINRLQPTVEFLQHHLYNVQQGPYVGGILLNDILVRMKAAEGTASVLLKSQNRKMGTITSAQGASMAIYSAHDSTVSSLLAALGMKNWTLPYFIAHITMELWAADSLNVSGPRVVLKYNDGREDHVLDIEGCSNGECSFKSLLNATADRRSTMADCTFVEDTEP</sequence>
<dbReference type="InterPro" id="IPR029033">
    <property type="entry name" value="His_PPase_superfam"/>
</dbReference>
<dbReference type="OrthoDB" id="258392at2759"/>
<dbReference type="Proteomes" id="UP000708148">
    <property type="component" value="Unassembled WGS sequence"/>
</dbReference>
<keyword evidence="2" id="KW-0378">Hydrolase</keyword>